<reference evidence="8" key="1">
    <citation type="submission" date="2020-06" db="EMBL/GenBank/DDBJ databases">
        <authorList>
            <person name="Li T."/>
            <person name="Hu X."/>
            <person name="Zhang T."/>
            <person name="Song X."/>
            <person name="Zhang H."/>
            <person name="Dai N."/>
            <person name="Sheng W."/>
            <person name="Hou X."/>
            <person name="Wei L."/>
        </authorList>
    </citation>
    <scope>NUCLEOTIDE SEQUENCE</scope>
    <source>
        <strain evidence="8">3651</strain>
        <tissue evidence="8">Leaf</tissue>
    </source>
</reference>
<dbReference type="GO" id="GO:0008483">
    <property type="term" value="F:transaminase activity"/>
    <property type="evidence" value="ECO:0007669"/>
    <property type="project" value="UniProtKB-KW"/>
</dbReference>
<dbReference type="InterPro" id="IPR006948">
    <property type="entry name" value="Alliinase_C"/>
</dbReference>
<keyword evidence="5" id="KW-0472">Membrane</keyword>
<dbReference type="Proteomes" id="UP001293254">
    <property type="component" value="Unassembled WGS sequence"/>
</dbReference>
<keyword evidence="4" id="KW-0663">Pyridoxal phosphate</keyword>
<dbReference type="InterPro" id="IPR015424">
    <property type="entry name" value="PyrdxlP-dep_Trfase"/>
</dbReference>
<dbReference type="EMBL" id="JACGWO010000004">
    <property type="protein sequence ID" value="KAK4428364.1"/>
    <property type="molecule type" value="Genomic_DNA"/>
</dbReference>
<evidence type="ECO:0000259" key="7">
    <source>
        <dbReference type="Pfam" id="PF04864"/>
    </source>
</evidence>
<evidence type="ECO:0000256" key="2">
    <source>
        <dbReference type="ARBA" id="ARBA00006312"/>
    </source>
</evidence>
<dbReference type="GO" id="GO:0006520">
    <property type="term" value="P:amino acid metabolic process"/>
    <property type="evidence" value="ECO:0007669"/>
    <property type="project" value="TreeGrafter"/>
</dbReference>
<evidence type="ECO:0000256" key="1">
    <source>
        <dbReference type="ARBA" id="ARBA00001933"/>
    </source>
</evidence>
<feature type="domain" description="Alliinase EGF-like" evidence="6">
    <location>
        <begin position="42"/>
        <end position="96"/>
    </location>
</feature>
<comment type="similarity">
    <text evidence="2">Belongs to the alliinase family.</text>
</comment>
<keyword evidence="5" id="KW-1133">Transmembrane helix</keyword>
<dbReference type="InterPro" id="IPR037029">
    <property type="entry name" value="Alliinase_N_sf"/>
</dbReference>
<evidence type="ECO:0000313" key="8">
    <source>
        <dbReference type="EMBL" id="KAK4428364.1"/>
    </source>
</evidence>
<dbReference type="PANTHER" id="PTHR43795">
    <property type="entry name" value="BIFUNCTIONAL ASPARTATE AMINOTRANSFERASE AND GLUTAMATE/ASPARTATE-PREPHENATE AMINOTRANSFERASE-RELATED"/>
    <property type="match status" value="1"/>
</dbReference>
<dbReference type="AlphaFoldDB" id="A0AAE1YDQ2"/>
<accession>A0AAE1YDQ2</accession>
<dbReference type="SUPFAM" id="SSF53383">
    <property type="entry name" value="PLP-dependent transferases"/>
    <property type="match status" value="1"/>
</dbReference>
<evidence type="ECO:0000256" key="4">
    <source>
        <dbReference type="ARBA" id="ARBA00022898"/>
    </source>
</evidence>
<evidence type="ECO:0000259" key="6">
    <source>
        <dbReference type="Pfam" id="PF04863"/>
    </source>
</evidence>
<keyword evidence="3 8" id="KW-0808">Transferase</keyword>
<dbReference type="GO" id="GO:0016846">
    <property type="term" value="F:carbon-sulfur lyase activity"/>
    <property type="evidence" value="ECO:0007669"/>
    <property type="project" value="InterPro"/>
</dbReference>
<reference evidence="8" key="2">
    <citation type="journal article" date="2024" name="Plant">
        <title>Genomic evolution and insights into agronomic trait innovations of Sesamum species.</title>
        <authorList>
            <person name="Miao H."/>
            <person name="Wang L."/>
            <person name="Qu L."/>
            <person name="Liu H."/>
            <person name="Sun Y."/>
            <person name="Le M."/>
            <person name="Wang Q."/>
            <person name="Wei S."/>
            <person name="Zheng Y."/>
            <person name="Lin W."/>
            <person name="Duan Y."/>
            <person name="Cao H."/>
            <person name="Xiong S."/>
            <person name="Wang X."/>
            <person name="Wei L."/>
            <person name="Li C."/>
            <person name="Ma Q."/>
            <person name="Ju M."/>
            <person name="Zhao R."/>
            <person name="Li G."/>
            <person name="Mu C."/>
            <person name="Tian Q."/>
            <person name="Mei H."/>
            <person name="Zhang T."/>
            <person name="Gao T."/>
            <person name="Zhang H."/>
        </authorList>
    </citation>
    <scope>NUCLEOTIDE SEQUENCE</scope>
    <source>
        <strain evidence="8">3651</strain>
    </source>
</reference>
<comment type="cofactor">
    <cofactor evidence="1">
        <name>pyridoxal 5'-phosphate</name>
        <dbReference type="ChEBI" id="CHEBI:597326"/>
    </cofactor>
</comment>
<dbReference type="PANTHER" id="PTHR43795:SF20">
    <property type="entry name" value="TRYPTOPHAN AMINOTRANSFERASE-RELATED PROTEIN 3"/>
    <property type="match status" value="1"/>
</dbReference>
<dbReference type="InterPro" id="IPR006947">
    <property type="entry name" value="EGF_alliinase"/>
</dbReference>
<protein>
    <submittedName>
        <fullName evidence="8">Tryptophan aminotransferase-related protein 4</fullName>
    </submittedName>
</protein>
<dbReference type="InterPro" id="IPR015422">
    <property type="entry name" value="PyrdxlP-dep_Trfase_small"/>
</dbReference>
<evidence type="ECO:0000256" key="5">
    <source>
        <dbReference type="SAM" id="Phobius"/>
    </source>
</evidence>
<dbReference type="InterPro" id="IPR015421">
    <property type="entry name" value="PyrdxlP-dep_Trfase_major"/>
</dbReference>
<dbReference type="Pfam" id="PF04864">
    <property type="entry name" value="Alliinase_C"/>
    <property type="match status" value="1"/>
</dbReference>
<dbReference type="Gene3D" id="3.40.640.10">
    <property type="entry name" value="Type I PLP-dependent aspartate aminotransferase-like (Major domain)"/>
    <property type="match status" value="1"/>
</dbReference>
<dbReference type="Gene3D" id="2.10.25.30">
    <property type="entry name" value="EGF-like, alliinase"/>
    <property type="match status" value="1"/>
</dbReference>
<organism evidence="8 9">
    <name type="scientific">Sesamum alatum</name>
    <dbReference type="NCBI Taxonomy" id="300844"/>
    <lineage>
        <taxon>Eukaryota</taxon>
        <taxon>Viridiplantae</taxon>
        <taxon>Streptophyta</taxon>
        <taxon>Embryophyta</taxon>
        <taxon>Tracheophyta</taxon>
        <taxon>Spermatophyta</taxon>
        <taxon>Magnoliopsida</taxon>
        <taxon>eudicotyledons</taxon>
        <taxon>Gunneridae</taxon>
        <taxon>Pentapetalae</taxon>
        <taxon>asterids</taxon>
        <taxon>lamiids</taxon>
        <taxon>Lamiales</taxon>
        <taxon>Pedaliaceae</taxon>
        <taxon>Sesamum</taxon>
    </lineage>
</organism>
<feature type="domain" description="Alliinase C-terminal" evidence="7">
    <location>
        <begin position="98"/>
        <end position="451"/>
    </location>
</feature>
<evidence type="ECO:0000256" key="3">
    <source>
        <dbReference type="ARBA" id="ARBA00022576"/>
    </source>
</evidence>
<sequence length="464" mass="51973">MANIEIRRFCCSFCFLASLALNLFFVINPYLSEWKKQKLSSSWAEEAAAEAEAVALISCSGHGRAYLDGLTVDGKPVCECNTCYGGPDCSLFSSDCAADANSGDPLFLEPFWMQHATSSAVVIAGWHRMSYIFSDGSYISQELENHIRRVHAIARNAITKGKYLIFGGGSTQLLAAAVYALSMNLSTPAEVVAATPAYPFYKTQTDFFQNMHFEYDGDALLLKNSSDTTANVIEFVTSPNNPDGNLREAVSQGPLVSAIYDHAYYWPHFTAIPTPANEDVMIFTISKLTGHAGSRLGWAFVKDEDVYHKMQSYIEKAEMGISREAQLRALKLMKAILLGDGMEIFEYAYKKMSARWQKLSNIILLSQRFSIQEIPPLFCNFFEKVRGPSPAYAWLKCERQEDKNCNAVLQAANIIGRAGSLFNVEDRYARLSLLKSDDDFNLLLLRLNKLVTEEDEHKYYMKIS</sequence>
<keyword evidence="3 8" id="KW-0032">Aminotransferase</keyword>
<gene>
    <name evidence="8" type="ORF">Salat_1136000</name>
</gene>
<evidence type="ECO:0000313" key="9">
    <source>
        <dbReference type="Proteomes" id="UP001293254"/>
    </source>
</evidence>
<dbReference type="InterPro" id="IPR050478">
    <property type="entry name" value="Ethylene_sulfur-biosynth"/>
</dbReference>
<comment type="caution">
    <text evidence="8">The sequence shown here is derived from an EMBL/GenBank/DDBJ whole genome shotgun (WGS) entry which is preliminary data.</text>
</comment>
<name>A0AAE1YDQ2_9LAMI</name>
<dbReference type="Gene3D" id="3.90.1150.10">
    <property type="entry name" value="Aspartate Aminotransferase, domain 1"/>
    <property type="match status" value="1"/>
</dbReference>
<proteinExistence type="inferred from homology"/>
<keyword evidence="9" id="KW-1185">Reference proteome</keyword>
<keyword evidence="5" id="KW-0812">Transmembrane</keyword>
<dbReference type="Pfam" id="PF04863">
    <property type="entry name" value="EGF_alliinase"/>
    <property type="match status" value="1"/>
</dbReference>
<feature type="transmembrane region" description="Helical" evidence="5">
    <location>
        <begin position="6"/>
        <end position="31"/>
    </location>
</feature>